<gene>
    <name evidence="2" type="ORF">FNH09_26715</name>
</gene>
<keyword evidence="3" id="KW-1185">Reference proteome</keyword>
<dbReference type="InterPro" id="IPR037883">
    <property type="entry name" value="Knr4/Smi1-like_sf"/>
</dbReference>
<dbReference type="Proteomes" id="UP000325849">
    <property type="component" value="Unassembled WGS sequence"/>
</dbReference>
<sequence length="230" mass="25268">MTEEIWAHVRQRVLRLAGHPGAEKVFGAQGHRFGLSPVMDEEELQALEADLGIGLPAQYRNFLLCVGGGGAGPDYGLMTPVRDDGGWQWRGIGLACPGQSTTAEFAGRPFVAEALQQDLDSLETQEPQSEAFADDDAFRRAQAAWDARYEELYDAQEAGAVFLSEQGCGYASLLVMTGPHRGAVWEDLRPADLGIKPSGYDFAHWYLRWLERTERQLEAAPPGQVDSCRA</sequence>
<evidence type="ECO:0000259" key="1">
    <source>
        <dbReference type="SMART" id="SM00860"/>
    </source>
</evidence>
<dbReference type="SMART" id="SM00860">
    <property type="entry name" value="SMI1_KNR4"/>
    <property type="match status" value="1"/>
</dbReference>
<reference evidence="2 3" key="1">
    <citation type="submission" date="2019-07" db="EMBL/GenBank/DDBJ databases">
        <title>New species of Amycolatopsis and Streptomyces.</title>
        <authorList>
            <person name="Duangmal K."/>
            <person name="Teo W.F.A."/>
            <person name="Lipun K."/>
        </authorList>
    </citation>
    <scope>NUCLEOTIDE SEQUENCE [LARGE SCALE GENOMIC DNA]</scope>
    <source>
        <strain evidence="2 3">NBRC 109810</strain>
    </source>
</reference>
<comment type="caution">
    <text evidence="2">The sequence shown here is derived from an EMBL/GenBank/DDBJ whole genome shotgun (WGS) entry which is preliminary data.</text>
</comment>
<evidence type="ECO:0000313" key="3">
    <source>
        <dbReference type="Proteomes" id="UP000325849"/>
    </source>
</evidence>
<organism evidence="2 3">
    <name type="scientific">Streptomyces adustus</name>
    <dbReference type="NCBI Taxonomy" id="1609272"/>
    <lineage>
        <taxon>Bacteria</taxon>
        <taxon>Bacillati</taxon>
        <taxon>Actinomycetota</taxon>
        <taxon>Actinomycetes</taxon>
        <taxon>Kitasatosporales</taxon>
        <taxon>Streptomycetaceae</taxon>
        <taxon>Streptomyces</taxon>
    </lineage>
</organism>
<accession>A0A5N8VI36</accession>
<feature type="domain" description="Knr4/Smi1-like" evidence="1">
    <location>
        <begin position="37"/>
        <end position="208"/>
    </location>
</feature>
<dbReference type="SUPFAM" id="SSF160631">
    <property type="entry name" value="SMI1/KNR4-like"/>
    <property type="match status" value="1"/>
</dbReference>
<name>A0A5N8VI36_9ACTN</name>
<dbReference type="OrthoDB" id="1190024at2"/>
<dbReference type="RefSeq" id="WP_152892374.1">
    <property type="nucleotide sequence ID" value="NZ_VJZD01000124.1"/>
</dbReference>
<dbReference type="AlphaFoldDB" id="A0A5N8VI36"/>
<dbReference type="Gene3D" id="3.40.1580.10">
    <property type="entry name" value="SMI1/KNR4-like"/>
    <property type="match status" value="1"/>
</dbReference>
<dbReference type="InterPro" id="IPR018958">
    <property type="entry name" value="Knr4/Smi1-like_dom"/>
</dbReference>
<dbReference type="EMBL" id="VJZD01000124">
    <property type="protein sequence ID" value="MPY34699.1"/>
    <property type="molecule type" value="Genomic_DNA"/>
</dbReference>
<evidence type="ECO:0000313" key="2">
    <source>
        <dbReference type="EMBL" id="MPY34699.1"/>
    </source>
</evidence>
<protein>
    <submittedName>
        <fullName evidence="2">SMI1/KNR4 family protein</fullName>
    </submittedName>
</protein>
<dbReference type="Pfam" id="PF09346">
    <property type="entry name" value="SMI1_KNR4"/>
    <property type="match status" value="1"/>
</dbReference>
<proteinExistence type="predicted"/>